<dbReference type="KEGG" id="hir:HETIRDRAFT_411072"/>
<evidence type="ECO:0000259" key="4">
    <source>
        <dbReference type="Pfam" id="PF00656"/>
    </source>
</evidence>
<keyword evidence="3" id="KW-0788">Thiol protease</keyword>
<dbReference type="eggNOG" id="KOG1546">
    <property type="taxonomic scope" value="Eukaryota"/>
</dbReference>
<dbReference type="PANTHER" id="PTHR48104">
    <property type="entry name" value="METACASPASE-4"/>
    <property type="match status" value="1"/>
</dbReference>
<evidence type="ECO:0000313" key="5">
    <source>
        <dbReference type="EMBL" id="ETW77692.1"/>
    </source>
</evidence>
<dbReference type="Pfam" id="PF00656">
    <property type="entry name" value="Peptidase_C14"/>
    <property type="match status" value="1"/>
</dbReference>
<keyword evidence="6" id="KW-1185">Reference proteome</keyword>
<dbReference type="GO" id="GO:0006915">
    <property type="term" value="P:apoptotic process"/>
    <property type="evidence" value="ECO:0007669"/>
    <property type="project" value="UniProtKB-KW"/>
</dbReference>
<dbReference type="InterPro" id="IPR029030">
    <property type="entry name" value="Caspase-like_dom_sf"/>
</dbReference>
<dbReference type="GO" id="GO:0004197">
    <property type="term" value="F:cysteine-type endopeptidase activity"/>
    <property type="evidence" value="ECO:0007669"/>
    <property type="project" value="InterPro"/>
</dbReference>
<reference evidence="5 6" key="1">
    <citation type="journal article" date="2012" name="New Phytol.">
        <title>Insight into trade-off between wood decay and parasitism from the genome of a fungal forest pathogen.</title>
        <authorList>
            <person name="Olson A."/>
            <person name="Aerts A."/>
            <person name="Asiegbu F."/>
            <person name="Belbahri L."/>
            <person name="Bouzid O."/>
            <person name="Broberg A."/>
            <person name="Canback B."/>
            <person name="Coutinho P.M."/>
            <person name="Cullen D."/>
            <person name="Dalman K."/>
            <person name="Deflorio G."/>
            <person name="van Diepen L.T."/>
            <person name="Dunand C."/>
            <person name="Duplessis S."/>
            <person name="Durling M."/>
            <person name="Gonthier P."/>
            <person name="Grimwood J."/>
            <person name="Fossdal C.G."/>
            <person name="Hansson D."/>
            <person name="Henrissat B."/>
            <person name="Hietala A."/>
            <person name="Himmelstrand K."/>
            <person name="Hoffmeister D."/>
            <person name="Hogberg N."/>
            <person name="James T.Y."/>
            <person name="Karlsson M."/>
            <person name="Kohler A."/>
            <person name="Kues U."/>
            <person name="Lee Y.H."/>
            <person name="Lin Y.C."/>
            <person name="Lind M."/>
            <person name="Lindquist E."/>
            <person name="Lombard V."/>
            <person name="Lucas S."/>
            <person name="Lunden K."/>
            <person name="Morin E."/>
            <person name="Murat C."/>
            <person name="Park J."/>
            <person name="Raffaello T."/>
            <person name="Rouze P."/>
            <person name="Salamov A."/>
            <person name="Schmutz J."/>
            <person name="Solheim H."/>
            <person name="Stahlberg J."/>
            <person name="Velez H."/>
            <person name="de Vries R.P."/>
            <person name="Wiebenga A."/>
            <person name="Woodward S."/>
            <person name="Yakovlev I."/>
            <person name="Garbelotto M."/>
            <person name="Martin F."/>
            <person name="Grigoriev I.V."/>
            <person name="Stenlid J."/>
        </authorList>
    </citation>
    <scope>NUCLEOTIDE SEQUENCE [LARGE SCALE GENOMIC DNA]</scope>
    <source>
        <strain evidence="5 6">TC 32-1</strain>
    </source>
</reference>
<name>W4JVW8_HETIT</name>
<dbReference type="GeneID" id="20672917"/>
<keyword evidence="3" id="KW-0645">Protease</keyword>
<proteinExistence type="inferred from homology"/>
<dbReference type="InterPro" id="IPR011600">
    <property type="entry name" value="Pept_C14_caspase"/>
</dbReference>
<keyword evidence="3" id="KW-0378">Hydrolase</keyword>
<dbReference type="PANTHER" id="PTHR48104:SF30">
    <property type="entry name" value="METACASPASE-1"/>
    <property type="match status" value="1"/>
</dbReference>
<dbReference type="RefSeq" id="XP_009549729.1">
    <property type="nucleotide sequence ID" value="XM_009551434.1"/>
</dbReference>
<sequence>MPPFHAISTQGRRKALLIGINYKWKSSEDFMPLNGPINDVNEMRKVLLEIYGYRDEDVVIMTDDDEAENTSSRWPTRCNIIVAIQQLVHGARAGDSLVFHYAGHSWQTKATLDQNEEDNMDEALITCDLQWILDDDLRKYLVDPLPSRSRLTAIFDSCHSGTLLDLPHYHCNNFLSRISSHPIATPNPRILQSNKRSQTLPAHILSKHFNGLPRASGRRACKSRIVRLRNVVGAIIRLKTVTKKLDLAAVSPTQTGSVSFPKQQPICTRSCKYTYMEDGPIVISMSSCADHQLAWENRKCQGAMTAALVRILRQNPSITVSDLKQSLRTSLWDAACERYMYLRQEGSGGSPLAFDVQSPQLGSLRRLSHNEQFIAEHERSIY</sequence>
<dbReference type="AlphaFoldDB" id="W4JVW8"/>
<organism evidence="5 6">
    <name type="scientific">Heterobasidion irregulare (strain TC 32-1)</name>
    <dbReference type="NCBI Taxonomy" id="747525"/>
    <lineage>
        <taxon>Eukaryota</taxon>
        <taxon>Fungi</taxon>
        <taxon>Dikarya</taxon>
        <taxon>Basidiomycota</taxon>
        <taxon>Agaricomycotina</taxon>
        <taxon>Agaricomycetes</taxon>
        <taxon>Russulales</taxon>
        <taxon>Bondarzewiaceae</taxon>
        <taxon>Heterobasidion</taxon>
        <taxon>Heterobasidion annosum species complex</taxon>
    </lineage>
</organism>
<comment type="similarity">
    <text evidence="1">Belongs to the peptidase C14B family.</text>
</comment>
<dbReference type="HOGENOM" id="CLU_029389_3_1_1"/>
<dbReference type="InterPro" id="IPR050452">
    <property type="entry name" value="Metacaspase"/>
</dbReference>
<dbReference type="SUPFAM" id="SSF52129">
    <property type="entry name" value="Caspase-like"/>
    <property type="match status" value="1"/>
</dbReference>
<dbReference type="Proteomes" id="UP000030671">
    <property type="component" value="Unassembled WGS sequence"/>
</dbReference>
<dbReference type="Gene3D" id="3.40.50.12660">
    <property type="match status" value="2"/>
</dbReference>
<dbReference type="GO" id="GO:0006508">
    <property type="term" value="P:proteolysis"/>
    <property type="evidence" value="ECO:0007669"/>
    <property type="project" value="InterPro"/>
</dbReference>
<evidence type="ECO:0000313" key="6">
    <source>
        <dbReference type="Proteomes" id="UP000030671"/>
    </source>
</evidence>
<evidence type="ECO:0000256" key="1">
    <source>
        <dbReference type="ARBA" id="ARBA00009005"/>
    </source>
</evidence>
<gene>
    <name evidence="5" type="ORF">HETIRDRAFT_411072</name>
</gene>
<accession>W4JVW8</accession>
<dbReference type="OrthoDB" id="3223806at2759"/>
<feature type="domain" description="Peptidase C14 caspase" evidence="4">
    <location>
        <begin position="12"/>
        <end position="323"/>
    </location>
</feature>
<dbReference type="GO" id="GO:0005737">
    <property type="term" value="C:cytoplasm"/>
    <property type="evidence" value="ECO:0007669"/>
    <property type="project" value="TreeGrafter"/>
</dbReference>
<dbReference type="EMBL" id="KI925462">
    <property type="protein sequence ID" value="ETW77692.1"/>
    <property type="molecule type" value="Genomic_DNA"/>
</dbReference>
<evidence type="ECO:0000256" key="2">
    <source>
        <dbReference type="ARBA" id="ARBA00022703"/>
    </source>
</evidence>
<protein>
    <recommendedName>
        <fullName evidence="4">Peptidase C14 caspase domain-containing protein</fullName>
    </recommendedName>
</protein>
<keyword evidence="2" id="KW-0053">Apoptosis</keyword>
<evidence type="ECO:0000256" key="3">
    <source>
        <dbReference type="ARBA" id="ARBA00022807"/>
    </source>
</evidence>
<dbReference type="InParanoid" id="W4JVW8"/>